<evidence type="ECO:0000313" key="5">
    <source>
        <dbReference type="Proteomes" id="UP000183832"/>
    </source>
</evidence>
<evidence type="ECO:0000256" key="3">
    <source>
        <dbReference type="ARBA" id="ARBA00023002"/>
    </source>
</evidence>
<evidence type="ECO:0000256" key="1">
    <source>
        <dbReference type="ARBA" id="ARBA00006926"/>
    </source>
</evidence>
<sequence>MAEVKKNLPSSIYEFTIKDLENRDVELSKYDNNQVLLIMNFATNDDLADKNFLELRDLKQRYPDGKNY</sequence>
<comment type="similarity">
    <text evidence="1">Belongs to the glutathione peroxidase family.</text>
</comment>
<reference evidence="4 5" key="1">
    <citation type="submission" date="2015-04" db="EMBL/GenBank/DDBJ databases">
        <authorList>
            <person name="Syromyatnikov M.Y."/>
            <person name="Popov V.N."/>
        </authorList>
    </citation>
    <scope>NUCLEOTIDE SEQUENCE [LARGE SCALE GENOMIC DNA]</scope>
</reference>
<dbReference type="Proteomes" id="UP000183832">
    <property type="component" value="Unassembled WGS sequence"/>
</dbReference>
<dbReference type="AlphaFoldDB" id="A0A1J1HN52"/>
<dbReference type="InterPro" id="IPR000889">
    <property type="entry name" value="Glutathione_peroxidase"/>
</dbReference>
<proteinExistence type="inferred from homology"/>
<evidence type="ECO:0000256" key="2">
    <source>
        <dbReference type="ARBA" id="ARBA00022559"/>
    </source>
</evidence>
<dbReference type="GO" id="GO:0004601">
    <property type="term" value="F:peroxidase activity"/>
    <property type="evidence" value="ECO:0007669"/>
    <property type="project" value="UniProtKB-KW"/>
</dbReference>
<dbReference type="STRING" id="568069.A0A1J1HN52"/>
<dbReference type="OrthoDB" id="446890at2759"/>
<keyword evidence="2" id="KW-0575">Peroxidase</keyword>
<organism evidence="4 5">
    <name type="scientific">Clunio marinus</name>
    <dbReference type="NCBI Taxonomy" id="568069"/>
    <lineage>
        <taxon>Eukaryota</taxon>
        <taxon>Metazoa</taxon>
        <taxon>Ecdysozoa</taxon>
        <taxon>Arthropoda</taxon>
        <taxon>Hexapoda</taxon>
        <taxon>Insecta</taxon>
        <taxon>Pterygota</taxon>
        <taxon>Neoptera</taxon>
        <taxon>Endopterygota</taxon>
        <taxon>Diptera</taxon>
        <taxon>Nematocera</taxon>
        <taxon>Chironomoidea</taxon>
        <taxon>Chironomidae</taxon>
        <taxon>Clunio</taxon>
    </lineage>
</organism>
<dbReference type="EMBL" id="CVRI01000010">
    <property type="protein sequence ID" value="CRK88946.1"/>
    <property type="molecule type" value="Genomic_DNA"/>
</dbReference>
<evidence type="ECO:0000313" key="4">
    <source>
        <dbReference type="EMBL" id="CRK88946.1"/>
    </source>
</evidence>
<dbReference type="PROSITE" id="PS51355">
    <property type="entry name" value="GLUTATHIONE_PEROXID_3"/>
    <property type="match status" value="1"/>
</dbReference>
<protein>
    <submittedName>
        <fullName evidence="4">CLUMA_CG002865, isoform A</fullName>
    </submittedName>
</protein>
<dbReference type="SUPFAM" id="SSF52833">
    <property type="entry name" value="Thioredoxin-like"/>
    <property type="match status" value="1"/>
</dbReference>
<accession>A0A1J1HN52</accession>
<gene>
    <name evidence="4" type="ORF">CLUMA_CG002865</name>
</gene>
<dbReference type="InterPro" id="IPR036249">
    <property type="entry name" value="Thioredoxin-like_sf"/>
</dbReference>
<dbReference type="Gene3D" id="3.40.30.10">
    <property type="entry name" value="Glutaredoxin"/>
    <property type="match status" value="1"/>
</dbReference>
<name>A0A1J1HN52_9DIPT</name>
<dbReference type="GO" id="GO:0006979">
    <property type="term" value="P:response to oxidative stress"/>
    <property type="evidence" value="ECO:0007669"/>
    <property type="project" value="InterPro"/>
</dbReference>
<keyword evidence="3" id="KW-0560">Oxidoreductase</keyword>
<keyword evidence="5" id="KW-1185">Reference proteome</keyword>